<dbReference type="AlphaFoldDB" id="A0A1D3TD56"/>
<dbReference type="PROSITE" id="PS51194">
    <property type="entry name" value="HELICASE_CTER"/>
    <property type="match status" value="1"/>
</dbReference>
<feature type="compositionally biased region" description="Acidic residues" evidence="5">
    <location>
        <begin position="935"/>
        <end position="948"/>
    </location>
</feature>
<feature type="region of interest" description="Disordered" evidence="5">
    <location>
        <begin position="16"/>
        <end position="39"/>
    </location>
</feature>
<dbReference type="RefSeq" id="XP_028863732.1">
    <property type="nucleotide sequence ID" value="XM_029007331.1"/>
</dbReference>
<protein>
    <submittedName>
        <fullName evidence="8">DEAD/DEAH box helicase, putative</fullName>
        <ecNumber evidence="8">3.6.4.13</ecNumber>
    </submittedName>
</protein>
<proteinExistence type="predicted"/>
<keyword evidence="2 8" id="KW-0378">Hydrolase</keyword>
<dbReference type="PANTHER" id="PTHR47961:SF6">
    <property type="entry name" value="DNA-DIRECTED DNA POLYMERASE"/>
    <property type="match status" value="1"/>
</dbReference>
<feature type="compositionally biased region" description="Basic residues" evidence="5">
    <location>
        <begin position="911"/>
        <end position="922"/>
    </location>
</feature>
<evidence type="ECO:0000256" key="4">
    <source>
        <dbReference type="ARBA" id="ARBA00022840"/>
    </source>
</evidence>
<evidence type="ECO:0000256" key="5">
    <source>
        <dbReference type="SAM" id="MobiDB-lite"/>
    </source>
</evidence>
<dbReference type="Pfam" id="PF00271">
    <property type="entry name" value="Helicase_C"/>
    <property type="match status" value="1"/>
</dbReference>
<dbReference type="KEGG" id="pmal:PMUG01_13034700"/>
<keyword evidence="9" id="KW-1185">Reference proteome</keyword>
<dbReference type="Proteomes" id="UP000219813">
    <property type="component" value="Chromosome 13"/>
</dbReference>
<dbReference type="InterPro" id="IPR050474">
    <property type="entry name" value="Hel308_SKI2-like"/>
</dbReference>
<feature type="compositionally biased region" description="Basic and acidic residues" evidence="5">
    <location>
        <begin position="16"/>
        <end position="25"/>
    </location>
</feature>
<dbReference type="InterPro" id="IPR027417">
    <property type="entry name" value="P-loop_NTPase"/>
</dbReference>
<feature type="region of interest" description="Disordered" evidence="5">
    <location>
        <begin position="908"/>
        <end position="948"/>
    </location>
</feature>
<sequence>MNVNWITQLEHLLDPKRNSSKDDLKPPTSAANTPIRHANTPINYTNPTADYSLNKYYLKKQILDNYKKENINELYPWQHECLIKLKEVQWEKGENFLFVAPTSGGKTLVAEIFAFEQIEKTEKIFFLFPLNSLINEKIAYFKKICIGTDIKIGTEFTNTDIILCTYEKLNSYLNKKKLVCTRCNDNIREEYSSTVNKNVHKDKNCCHSFIVIIDEFHLISERGRGIYIENIISKILYLNKKRPTIKIISMSGTLDNLSKLREWMNARIYVSSYRPQEIKEHYICNGDVYKKEKEVGSFSYSCSVYDFGKVDDEDGGNRRNGDISGSGSSCERSTNIQNSISNFLKGRSLSTNNNLVRSLLCFALYSRIDKLNTLIFCSTKKNCEYYINIINNFFLSCFPYHDINIPEEIKIKRRELNDKIYHIDKYTYDKMNYYIHNGICYYYSDISNSIKKLLELAYKEKTLFLLTCTSTLSVGLNLRVDRVLISSPFIADNFLTVTQYKQMIGRAARLNKGDSFLFVEKKQEKNILDMFKKNFIHIKSTMNGSSSFDQLEKYIIEFICLLNDPMSFHDIVSVFSFSLYFIEIVKSGEPEQGEGGITGRNGVINVAITSAANSAANCSNYVGVDKKSASKGSIRSSVQLKEEKDERTFNDEFGDINLEQFTENELIFYERKKKDIHYVVNKLIKYKCIEIENKKIRVTNFCKSLCISNFTISFGVELLNEIKYYDKIYLYNNSFHLCYICSSYNLNIASFTYYLPFLKNLLSIIFVDNYTKHIIFQILKFDSDIINMLNLKNQNMSFNRKKNIFFTDDLVQKKYNKLYLSILLFLYLKGNNISLICSTFKITEEVLQTILHHTYIYIHILISFFDQLDQWILASLLKKFICYFKTGEMPLTNRHRLSFQGSNLNYDHHLGKNQRKKKKNKIKIKEHANEHENENENENEEEEEEQEH</sequence>
<evidence type="ECO:0000256" key="2">
    <source>
        <dbReference type="ARBA" id="ARBA00022801"/>
    </source>
</evidence>
<dbReference type="EC" id="3.6.4.13" evidence="8"/>
<evidence type="ECO:0000259" key="7">
    <source>
        <dbReference type="PROSITE" id="PS51194"/>
    </source>
</evidence>
<keyword evidence="3 8" id="KW-0347">Helicase</keyword>
<evidence type="ECO:0000256" key="1">
    <source>
        <dbReference type="ARBA" id="ARBA00022741"/>
    </source>
</evidence>
<dbReference type="GO" id="GO:0003724">
    <property type="term" value="F:RNA helicase activity"/>
    <property type="evidence" value="ECO:0007669"/>
    <property type="project" value="UniProtKB-EC"/>
</dbReference>
<dbReference type="GO" id="GO:0003676">
    <property type="term" value="F:nucleic acid binding"/>
    <property type="evidence" value="ECO:0007669"/>
    <property type="project" value="InterPro"/>
</dbReference>
<dbReference type="VEuPathDB" id="PlasmoDB:PmUG01_13034700"/>
<dbReference type="GO" id="GO:0016787">
    <property type="term" value="F:hydrolase activity"/>
    <property type="evidence" value="ECO:0007669"/>
    <property type="project" value="UniProtKB-KW"/>
</dbReference>
<dbReference type="PROSITE" id="PS51192">
    <property type="entry name" value="HELICASE_ATP_BIND_1"/>
    <property type="match status" value="1"/>
</dbReference>
<dbReference type="Pfam" id="PF00270">
    <property type="entry name" value="DEAD"/>
    <property type="match status" value="1"/>
</dbReference>
<dbReference type="InterPro" id="IPR001650">
    <property type="entry name" value="Helicase_C-like"/>
</dbReference>
<keyword evidence="1" id="KW-0547">Nucleotide-binding</keyword>
<dbReference type="InterPro" id="IPR011545">
    <property type="entry name" value="DEAD/DEAH_box_helicase_dom"/>
</dbReference>
<dbReference type="SMART" id="SM00487">
    <property type="entry name" value="DEXDc"/>
    <property type="match status" value="1"/>
</dbReference>
<feature type="domain" description="Helicase ATP-binding" evidence="6">
    <location>
        <begin position="87"/>
        <end position="272"/>
    </location>
</feature>
<organism evidence="8 9">
    <name type="scientific">Plasmodium malariae</name>
    <dbReference type="NCBI Taxonomy" id="5858"/>
    <lineage>
        <taxon>Eukaryota</taxon>
        <taxon>Sar</taxon>
        <taxon>Alveolata</taxon>
        <taxon>Apicomplexa</taxon>
        <taxon>Aconoidasida</taxon>
        <taxon>Haemosporida</taxon>
        <taxon>Plasmodiidae</taxon>
        <taxon>Plasmodium</taxon>
        <taxon>Plasmodium (Plasmodium)</taxon>
    </lineage>
</organism>
<dbReference type="GO" id="GO:0005524">
    <property type="term" value="F:ATP binding"/>
    <property type="evidence" value="ECO:0007669"/>
    <property type="project" value="UniProtKB-KW"/>
</dbReference>
<dbReference type="Gene3D" id="3.40.50.300">
    <property type="entry name" value="P-loop containing nucleotide triphosphate hydrolases"/>
    <property type="match status" value="2"/>
</dbReference>
<evidence type="ECO:0000259" key="6">
    <source>
        <dbReference type="PROSITE" id="PS51192"/>
    </source>
</evidence>
<feature type="compositionally biased region" description="Basic and acidic residues" evidence="5">
    <location>
        <begin position="923"/>
        <end position="934"/>
    </location>
</feature>
<dbReference type="EMBL" id="LT594634">
    <property type="protein sequence ID" value="SCP02700.1"/>
    <property type="molecule type" value="Genomic_DNA"/>
</dbReference>
<dbReference type="OrthoDB" id="2320933at2759"/>
<dbReference type="SUPFAM" id="SSF52540">
    <property type="entry name" value="P-loop containing nucleoside triphosphate hydrolases"/>
    <property type="match status" value="1"/>
</dbReference>
<dbReference type="PANTHER" id="PTHR47961">
    <property type="entry name" value="DNA POLYMERASE THETA, PUTATIVE (AFU_ORTHOLOGUE AFUA_1G05260)-RELATED"/>
    <property type="match status" value="1"/>
</dbReference>
<accession>A0A1D3TD56</accession>
<dbReference type="SMART" id="SM00490">
    <property type="entry name" value="HELICc"/>
    <property type="match status" value="1"/>
</dbReference>
<dbReference type="OMA" id="KEHYICN"/>
<evidence type="ECO:0000313" key="8">
    <source>
        <dbReference type="EMBL" id="SCP02700.1"/>
    </source>
</evidence>
<evidence type="ECO:0000313" key="9">
    <source>
        <dbReference type="Proteomes" id="UP000219813"/>
    </source>
</evidence>
<dbReference type="InterPro" id="IPR014001">
    <property type="entry name" value="Helicase_ATP-bd"/>
</dbReference>
<evidence type="ECO:0000256" key="3">
    <source>
        <dbReference type="ARBA" id="ARBA00022806"/>
    </source>
</evidence>
<name>A0A1D3TD56_PLAMA</name>
<keyword evidence="4" id="KW-0067">ATP-binding</keyword>
<feature type="domain" description="Helicase C-terminal" evidence="7">
    <location>
        <begin position="363"/>
        <end position="546"/>
    </location>
</feature>
<dbReference type="GeneID" id="39871058"/>
<reference evidence="8 9" key="1">
    <citation type="submission" date="2016-06" db="EMBL/GenBank/DDBJ databases">
        <authorList>
            <consortium name="Pathogen Informatics"/>
        </authorList>
    </citation>
    <scope>NUCLEOTIDE SEQUENCE [LARGE SCALE GENOMIC DNA]</scope>
</reference>
<gene>
    <name evidence="8" type="primary">PmUG01_13034700</name>
    <name evidence="8" type="ORF">PMUG01_13034700</name>
</gene>